<reference evidence="2" key="1">
    <citation type="journal article" date="2019" name="Int. J. Syst. Evol. Microbiol.">
        <title>The Global Catalogue of Microorganisms (GCM) 10K type strain sequencing project: providing services to taxonomists for standard genome sequencing and annotation.</title>
        <authorList>
            <consortium name="The Broad Institute Genomics Platform"/>
            <consortium name="The Broad Institute Genome Sequencing Center for Infectious Disease"/>
            <person name="Wu L."/>
            <person name="Ma J."/>
        </authorList>
    </citation>
    <scope>NUCLEOTIDE SEQUENCE [LARGE SCALE GENOMIC DNA]</scope>
    <source>
        <strain evidence="2">CECT 7184</strain>
    </source>
</reference>
<dbReference type="RefSeq" id="WP_290364986.1">
    <property type="nucleotide sequence ID" value="NZ_JAUFQU010000025.1"/>
</dbReference>
<keyword evidence="2" id="KW-1185">Reference proteome</keyword>
<accession>A0ABT8CYX0</accession>
<organism evidence="1 2">
    <name type="scientific">Paenimyroides ceti</name>
    <dbReference type="NCBI Taxonomy" id="395087"/>
    <lineage>
        <taxon>Bacteria</taxon>
        <taxon>Pseudomonadati</taxon>
        <taxon>Bacteroidota</taxon>
        <taxon>Flavobacteriia</taxon>
        <taxon>Flavobacteriales</taxon>
        <taxon>Flavobacteriaceae</taxon>
        <taxon>Paenimyroides</taxon>
    </lineage>
</organism>
<evidence type="ECO:0000313" key="2">
    <source>
        <dbReference type="Proteomes" id="UP001242368"/>
    </source>
</evidence>
<comment type="caution">
    <text evidence="1">The sequence shown here is derived from an EMBL/GenBank/DDBJ whole genome shotgun (WGS) entry which is preliminary data.</text>
</comment>
<proteinExistence type="predicted"/>
<dbReference type="EMBL" id="JAUFQU010000025">
    <property type="protein sequence ID" value="MDN3709246.1"/>
    <property type="molecule type" value="Genomic_DNA"/>
</dbReference>
<evidence type="ECO:0000313" key="1">
    <source>
        <dbReference type="EMBL" id="MDN3709246.1"/>
    </source>
</evidence>
<dbReference type="Proteomes" id="UP001242368">
    <property type="component" value="Unassembled WGS sequence"/>
</dbReference>
<sequence>MVFTSTNGNKKQLDAGNASWTFFGVIHLHPLNLGITSTGVGTPLFSAGDLGAIFKYVNKSSEQPNRKPSEAFIGVVNKYGMYMMMLPNNVTSENIATEYKGFIKEKEVDFVTNKRYVIDKKTEKWSKLEKELEREYLIVEKTNDAEDIKKKKYERALLLVLKKYGLKMNIYFLEANEGSFNSSWQQLTLNNNSQVQYTTIN</sequence>
<protein>
    <submittedName>
        <fullName evidence="1">Uncharacterized protein</fullName>
    </submittedName>
</protein>
<gene>
    <name evidence="1" type="ORF">QW060_19685</name>
</gene>
<name>A0ABT8CYX0_9FLAO</name>